<dbReference type="Gene3D" id="3.10.490.10">
    <property type="entry name" value="Gamma-glutamyl cyclotransferase-like"/>
    <property type="match status" value="1"/>
</dbReference>
<comment type="caution">
    <text evidence="2">The sequence shown here is derived from an EMBL/GenBank/DDBJ whole genome shotgun (WGS) entry which is preliminary data.</text>
</comment>
<dbReference type="RefSeq" id="WP_132688317.1">
    <property type="nucleotide sequence ID" value="NZ_SKBU01000006.1"/>
</dbReference>
<proteinExistence type="predicted"/>
<dbReference type="InterPro" id="IPR013024">
    <property type="entry name" value="GGCT-like"/>
</dbReference>
<keyword evidence="3" id="KW-1185">Reference proteome</keyword>
<accession>A0A4R1BQU1</accession>
<dbReference type="Proteomes" id="UP000295244">
    <property type="component" value="Unassembled WGS sequence"/>
</dbReference>
<sequence length="156" mass="17398">MILEPERLLRVLELANRARASGCGRSLREALRAAGARSAAGEAEEVLDAVLDRPSRRLVVYGTLAPGEPNEWVLAGLEGEWRECRVRGGVSIRRGLRYFRWDPEAGEVRCLLFVSGRLPGMWPRLDAFEGPGYRRILVPAELEGRVVAANIYEGRE</sequence>
<protein>
    <recommendedName>
        <fullName evidence="1">Gamma-glutamylcyclotransferase AIG2-like domain-containing protein</fullName>
    </recommendedName>
</protein>
<dbReference type="InterPro" id="IPR009288">
    <property type="entry name" value="AIG2-like_dom"/>
</dbReference>
<dbReference type="InterPro" id="IPR036568">
    <property type="entry name" value="GGCT-like_sf"/>
</dbReference>
<dbReference type="Pfam" id="PF06094">
    <property type="entry name" value="GGACT"/>
    <property type="match status" value="1"/>
</dbReference>
<name>A0A4R1BQU1_9ACTN</name>
<evidence type="ECO:0000313" key="3">
    <source>
        <dbReference type="Proteomes" id="UP000295244"/>
    </source>
</evidence>
<evidence type="ECO:0000313" key="2">
    <source>
        <dbReference type="EMBL" id="TCJ19948.1"/>
    </source>
</evidence>
<evidence type="ECO:0000259" key="1">
    <source>
        <dbReference type="Pfam" id="PF06094"/>
    </source>
</evidence>
<dbReference type="EMBL" id="SKBU01000006">
    <property type="protein sequence ID" value="TCJ19948.1"/>
    <property type="molecule type" value="Genomic_DNA"/>
</dbReference>
<reference evidence="2 3" key="1">
    <citation type="submission" date="2019-03" db="EMBL/GenBank/DDBJ databases">
        <title>Whole genome sequence of a novel Rubrobacter taiwanensis strain, isolated from Yellowstone National Park.</title>
        <authorList>
            <person name="Freed S."/>
            <person name="Ramaley R.F."/>
            <person name="Kyndt J.A."/>
        </authorList>
    </citation>
    <scope>NUCLEOTIDE SEQUENCE [LARGE SCALE GENOMIC DNA]</scope>
    <source>
        <strain evidence="2 3">Yellowstone</strain>
    </source>
</reference>
<gene>
    <name evidence="2" type="ORF">E0L93_03085</name>
</gene>
<dbReference type="CDD" id="cd06661">
    <property type="entry name" value="GGCT_like"/>
    <property type="match status" value="1"/>
</dbReference>
<feature type="domain" description="Gamma-glutamylcyclotransferase AIG2-like" evidence="1">
    <location>
        <begin position="59"/>
        <end position="153"/>
    </location>
</feature>
<dbReference type="OrthoDB" id="5070127at2"/>
<dbReference type="SUPFAM" id="SSF110857">
    <property type="entry name" value="Gamma-glutamyl cyclotransferase-like"/>
    <property type="match status" value="1"/>
</dbReference>
<dbReference type="AlphaFoldDB" id="A0A4R1BQU1"/>
<organism evidence="2 3">
    <name type="scientific">Rubrobacter taiwanensis</name>
    <dbReference type="NCBI Taxonomy" id="185139"/>
    <lineage>
        <taxon>Bacteria</taxon>
        <taxon>Bacillati</taxon>
        <taxon>Actinomycetota</taxon>
        <taxon>Rubrobacteria</taxon>
        <taxon>Rubrobacterales</taxon>
        <taxon>Rubrobacteraceae</taxon>
        <taxon>Rubrobacter</taxon>
    </lineage>
</organism>